<feature type="signal peptide" evidence="2">
    <location>
        <begin position="1"/>
        <end position="25"/>
    </location>
</feature>
<dbReference type="GO" id="GO:0050839">
    <property type="term" value="F:cell adhesion molecule binding"/>
    <property type="evidence" value="ECO:0007669"/>
    <property type="project" value="TreeGrafter"/>
</dbReference>
<evidence type="ECO:0000313" key="5">
    <source>
        <dbReference type="Proteomes" id="UP000253551"/>
    </source>
</evidence>
<comment type="caution">
    <text evidence="4">The sequence shown here is derived from an EMBL/GenBank/DDBJ whole genome shotgun (WGS) entry which is preliminary data.</text>
</comment>
<keyword evidence="1" id="KW-0472">Membrane</keyword>
<organism evidence="4 5">
    <name type="scientific">Rhizopus stolonifer</name>
    <name type="common">Rhizopus nigricans</name>
    <dbReference type="NCBI Taxonomy" id="4846"/>
    <lineage>
        <taxon>Eukaryota</taxon>
        <taxon>Fungi</taxon>
        <taxon>Fungi incertae sedis</taxon>
        <taxon>Mucoromycota</taxon>
        <taxon>Mucoromycotina</taxon>
        <taxon>Mucoromycetes</taxon>
        <taxon>Mucorales</taxon>
        <taxon>Mucorineae</taxon>
        <taxon>Rhizopodaceae</taxon>
        <taxon>Rhizopus</taxon>
    </lineage>
</organism>
<gene>
    <name evidence="4" type="ORF">CU098_003994</name>
</gene>
<dbReference type="PANTHER" id="PTHR10900:SF77">
    <property type="entry name" value="FI19380P1"/>
    <property type="match status" value="1"/>
</dbReference>
<dbReference type="InterPro" id="IPR000782">
    <property type="entry name" value="FAS1_domain"/>
</dbReference>
<dbReference type="EMBL" id="PJQM01003443">
    <property type="protein sequence ID" value="RCH88861.1"/>
    <property type="molecule type" value="Genomic_DNA"/>
</dbReference>
<feature type="domain" description="FAS1" evidence="3">
    <location>
        <begin position="317"/>
        <end position="457"/>
    </location>
</feature>
<feature type="chain" id="PRO_5016762661" description="FAS1 domain-containing protein" evidence="2">
    <location>
        <begin position="26"/>
        <end position="824"/>
    </location>
</feature>
<dbReference type="Gene3D" id="2.30.180.10">
    <property type="entry name" value="FAS1 domain"/>
    <property type="match status" value="5"/>
</dbReference>
<feature type="domain" description="FAS1" evidence="3">
    <location>
        <begin position="468"/>
        <end position="612"/>
    </location>
</feature>
<dbReference type="GO" id="GO:0007155">
    <property type="term" value="P:cell adhesion"/>
    <property type="evidence" value="ECO:0007669"/>
    <property type="project" value="TreeGrafter"/>
</dbReference>
<accession>A0A367JGL4</accession>
<feature type="domain" description="FAS1" evidence="3">
    <location>
        <begin position="617"/>
        <end position="770"/>
    </location>
</feature>
<keyword evidence="1" id="KW-1133">Transmembrane helix</keyword>
<evidence type="ECO:0000259" key="3">
    <source>
        <dbReference type="PROSITE" id="PS50213"/>
    </source>
</evidence>
<evidence type="ECO:0000256" key="2">
    <source>
        <dbReference type="SAM" id="SignalP"/>
    </source>
</evidence>
<dbReference type="SMART" id="SM00554">
    <property type="entry name" value="FAS1"/>
    <property type="match status" value="5"/>
</dbReference>
<sequence>MFNKKNWVSCILLFWLIYITPLCSAGFLNGYFSKETKSLFDIITKDDRFTRLAQEIERHGLTAHFKEMKASTVFAPVNDAFERYDLQKVKTSSDQILYHVVPVDIKSKKLWHGRLLETYAIYKEITQMLKVTTTLSGSITIGTGVETNGATVIEADIDASNGVIHTVDNLLTFPVDLDDTLALDEEIKDFNDQVKLATIDRDLKEANGYTIFATKESVFGDQLTDIEKSYLGSKEGRHDLGRLLNHQISSEILYTTDLRDGREKIKTVEGSEDLDVVVDGNTITVNGVKVVKSDLLASNGVIHVLEKPILPKKKNFIHLNARRVLYAVHSTRFTKLLDKHGLGDYLDQVDGEPLTILAPPDEHFDDSNIPNSQVKSWLQYHFVRGRYLPSDLVNDQLLKTESNQDLGDEHHQRLRVTLTEQDPNIYSRNQFYIEKQSIQFGKSSVLKDPIEIGDNIIVYPISGPLSLPIDTLRLLPVNLELTTFVATLYASGADQTLDKAHGVTLFSPTNEAFGRLGLLTKHLLQPDSKEKLDKVVRYHVARGLFYENSTQSGEHQIETLSDGLLTLNKTDQGLFVRGSGALDGNDRSVIGQVIKKDILTASGVIHTIDRVQLPSSLKVSNRDLLSAEGTNQLLELIEYSNLTHEILDGHKAYTILAPSDRAFAKINLGHLRGDPHKLVNFAKLHIVPVEFPALDVGEIKDGGWWTAQEEIGYTGKDYPTLIDDTMLVISKNVGGGYSVKVKGSSQDSADIVDLGRSSSGGGVLLIDRVLVPPEEVHQEGLNWWQIALIVMASIVGLVLLIFALYYAWGWYQTRRVGYLNIGEE</sequence>
<dbReference type="SUPFAM" id="SSF82153">
    <property type="entry name" value="FAS1 domain"/>
    <property type="match status" value="5"/>
</dbReference>
<dbReference type="STRING" id="4846.A0A367JGL4"/>
<dbReference type="AlphaFoldDB" id="A0A367JGL4"/>
<dbReference type="GO" id="GO:0005615">
    <property type="term" value="C:extracellular space"/>
    <property type="evidence" value="ECO:0007669"/>
    <property type="project" value="TreeGrafter"/>
</dbReference>
<feature type="domain" description="FAS1" evidence="3">
    <location>
        <begin position="36"/>
        <end position="171"/>
    </location>
</feature>
<dbReference type="GO" id="GO:0030198">
    <property type="term" value="P:extracellular matrix organization"/>
    <property type="evidence" value="ECO:0007669"/>
    <property type="project" value="TreeGrafter"/>
</dbReference>
<feature type="domain" description="FAS1" evidence="3">
    <location>
        <begin position="174"/>
        <end position="309"/>
    </location>
</feature>
<dbReference type="InterPro" id="IPR036378">
    <property type="entry name" value="FAS1_dom_sf"/>
</dbReference>
<evidence type="ECO:0000313" key="4">
    <source>
        <dbReference type="EMBL" id="RCH88861.1"/>
    </source>
</evidence>
<dbReference type="InterPro" id="IPR050904">
    <property type="entry name" value="Adhesion/Biosynth-related"/>
</dbReference>
<dbReference type="Proteomes" id="UP000253551">
    <property type="component" value="Unassembled WGS sequence"/>
</dbReference>
<dbReference type="GO" id="GO:0031012">
    <property type="term" value="C:extracellular matrix"/>
    <property type="evidence" value="ECO:0007669"/>
    <property type="project" value="TreeGrafter"/>
</dbReference>
<keyword evidence="2" id="KW-0732">Signal</keyword>
<dbReference type="PANTHER" id="PTHR10900">
    <property type="entry name" value="PERIOSTIN-RELATED"/>
    <property type="match status" value="1"/>
</dbReference>
<feature type="transmembrane region" description="Helical" evidence="1">
    <location>
        <begin position="783"/>
        <end position="808"/>
    </location>
</feature>
<keyword evidence="1" id="KW-0812">Transmembrane</keyword>
<reference evidence="4 5" key="1">
    <citation type="journal article" date="2018" name="G3 (Bethesda)">
        <title>Phylogenetic and Phylogenomic Definition of Rhizopus Species.</title>
        <authorList>
            <person name="Gryganskyi A.P."/>
            <person name="Golan J."/>
            <person name="Dolatabadi S."/>
            <person name="Mondo S."/>
            <person name="Robb S."/>
            <person name="Idnurm A."/>
            <person name="Muszewska A."/>
            <person name="Steczkiewicz K."/>
            <person name="Masonjones S."/>
            <person name="Liao H.L."/>
            <person name="Gajdeczka M.T."/>
            <person name="Anike F."/>
            <person name="Vuek A."/>
            <person name="Anishchenko I.M."/>
            <person name="Voigt K."/>
            <person name="de Hoog G.S."/>
            <person name="Smith M.E."/>
            <person name="Heitman J."/>
            <person name="Vilgalys R."/>
            <person name="Stajich J.E."/>
        </authorList>
    </citation>
    <scope>NUCLEOTIDE SEQUENCE [LARGE SCALE GENOMIC DNA]</scope>
    <source>
        <strain evidence="4 5">LSU 92-RS-03</strain>
    </source>
</reference>
<evidence type="ECO:0000256" key="1">
    <source>
        <dbReference type="SAM" id="Phobius"/>
    </source>
</evidence>
<proteinExistence type="predicted"/>
<dbReference type="PROSITE" id="PS50213">
    <property type="entry name" value="FAS1"/>
    <property type="match status" value="5"/>
</dbReference>
<keyword evidence="5" id="KW-1185">Reference proteome</keyword>
<dbReference type="Pfam" id="PF02469">
    <property type="entry name" value="Fasciclin"/>
    <property type="match status" value="5"/>
</dbReference>
<name>A0A367JGL4_RHIST</name>
<dbReference type="OrthoDB" id="14252at2759"/>
<protein>
    <recommendedName>
        <fullName evidence="3">FAS1 domain-containing protein</fullName>
    </recommendedName>
</protein>